<evidence type="ECO:0000256" key="2">
    <source>
        <dbReference type="ARBA" id="ARBA00023157"/>
    </source>
</evidence>
<keyword evidence="6" id="KW-1185">Reference proteome</keyword>
<comment type="caution">
    <text evidence="5">The sequence shown here is derived from an EMBL/GenBank/DDBJ whole genome shotgun (WGS) entry which is preliminary data.</text>
</comment>
<evidence type="ECO:0000313" key="6">
    <source>
        <dbReference type="Proteomes" id="UP001341840"/>
    </source>
</evidence>
<feature type="domain" description="Bulb-type lectin" evidence="4">
    <location>
        <begin position="1"/>
        <end position="76"/>
    </location>
</feature>
<dbReference type="EMBL" id="JASCZI010241692">
    <property type="protein sequence ID" value="MED6204992.1"/>
    <property type="molecule type" value="Genomic_DNA"/>
</dbReference>
<accession>A0ABU6Y3E6</accession>
<keyword evidence="1" id="KW-0732">Signal</keyword>
<dbReference type="Pfam" id="PF00954">
    <property type="entry name" value="S_locus_glycop"/>
    <property type="match status" value="1"/>
</dbReference>
<evidence type="ECO:0000256" key="1">
    <source>
        <dbReference type="ARBA" id="ARBA00022729"/>
    </source>
</evidence>
<evidence type="ECO:0000313" key="5">
    <source>
        <dbReference type="EMBL" id="MED6204992.1"/>
    </source>
</evidence>
<evidence type="ECO:0000259" key="4">
    <source>
        <dbReference type="PROSITE" id="PS50927"/>
    </source>
</evidence>
<dbReference type="PROSITE" id="PS50927">
    <property type="entry name" value="BULB_LECTIN"/>
    <property type="match status" value="1"/>
</dbReference>
<dbReference type="InterPro" id="IPR000858">
    <property type="entry name" value="S_locus_glycoprot_dom"/>
</dbReference>
<dbReference type="InterPro" id="IPR001480">
    <property type="entry name" value="Bulb-type_lectin_dom"/>
</dbReference>
<keyword evidence="2" id="KW-1015">Disulfide bond</keyword>
<proteinExistence type="predicted"/>
<dbReference type="SUPFAM" id="SSF51110">
    <property type="entry name" value="alpha-D-mannose-specific plant lectins"/>
    <property type="match status" value="1"/>
</dbReference>
<dbReference type="Gene3D" id="2.90.10.10">
    <property type="entry name" value="Bulb-type lectin domain"/>
    <property type="match status" value="1"/>
</dbReference>
<dbReference type="InterPro" id="IPR036426">
    <property type="entry name" value="Bulb-type_lectin_dom_sf"/>
</dbReference>
<sequence length="484" mass="55238">MVWVANRDNPVLDSHGGGIFKIAQDGNLIVTNSSGSTFWSSKLNQSSSSNRTVKLTDSGNLVLFQHDNGTSYIVWQSFEHPTDTFLPGMEMDRAMELTSWRYDGGSGGGGRENFTFKMAQSGNNRFLILDNQNQLHWENNGLNSDALSPDVLNYLTNFTGAPLNRTWKSFYNMYQDTRVVMNSTGELQFWKWEESEWIMTWKHPSNTFKIYNFCGNFSSCNVDDLMPCKCLPGFRLASEYGIQSYEMGVEFPGCVRESEYHEDKRDMMFLNLPKIRLGVPDEMVNNAETEAECKFLCFNKSDPHCQAYSYNASYNDRIFTSSSYNVLVKSSDIDPTAGCNPCGIYTIPYPLSTEPNCGDPEYKFDCSYSTGQVSFMMPGGQSKRVTWIDENTRKFYIEADDTVHCDYIYQNDRPDPPFNVTNWCFKENQIEISWQPPAERPCNKPNDCIGFPHSTCRPTTEGENKCLCDPKYQWNATISTCTHV</sequence>
<gene>
    <name evidence="5" type="ORF">PIB30_013988</name>
</gene>
<dbReference type="PANTHER" id="PTHR32444:SF235">
    <property type="entry name" value="OS01G0783900 PROTEIN"/>
    <property type="match status" value="1"/>
</dbReference>
<dbReference type="PANTHER" id="PTHR32444">
    <property type="entry name" value="BULB-TYPE LECTIN DOMAIN-CONTAINING PROTEIN"/>
    <property type="match status" value="1"/>
</dbReference>
<dbReference type="Proteomes" id="UP001341840">
    <property type="component" value="Unassembled WGS sequence"/>
</dbReference>
<organism evidence="5 6">
    <name type="scientific">Stylosanthes scabra</name>
    <dbReference type="NCBI Taxonomy" id="79078"/>
    <lineage>
        <taxon>Eukaryota</taxon>
        <taxon>Viridiplantae</taxon>
        <taxon>Streptophyta</taxon>
        <taxon>Embryophyta</taxon>
        <taxon>Tracheophyta</taxon>
        <taxon>Spermatophyta</taxon>
        <taxon>Magnoliopsida</taxon>
        <taxon>eudicotyledons</taxon>
        <taxon>Gunneridae</taxon>
        <taxon>Pentapetalae</taxon>
        <taxon>rosids</taxon>
        <taxon>fabids</taxon>
        <taxon>Fabales</taxon>
        <taxon>Fabaceae</taxon>
        <taxon>Papilionoideae</taxon>
        <taxon>50 kb inversion clade</taxon>
        <taxon>dalbergioids sensu lato</taxon>
        <taxon>Dalbergieae</taxon>
        <taxon>Pterocarpus clade</taxon>
        <taxon>Stylosanthes</taxon>
    </lineage>
</organism>
<keyword evidence="3" id="KW-0325">Glycoprotein</keyword>
<name>A0ABU6Y3E6_9FABA</name>
<dbReference type="Pfam" id="PF01453">
    <property type="entry name" value="B_lectin"/>
    <property type="match status" value="1"/>
</dbReference>
<evidence type="ECO:0000256" key="3">
    <source>
        <dbReference type="ARBA" id="ARBA00023180"/>
    </source>
</evidence>
<reference evidence="5 6" key="1">
    <citation type="journal article" date="2023" name="Plants (Basel)">
        <title>Bridging the Gap: Combining Genomics and Transcriptomics Approaches to Understand Stylosanthes scabra, an Orphan Legume from the Brazilian Caatinga.</title>
        <authorList>
            <person name="Ferreira-Neto J.R.C."/>
            <person name="da Silva M.D."/>
            <person name="Binneck E."/>
            <person name="de Melo N.F."/>
            <person name="da Silva R.H."/>
            <person name="de Melo A.L.T.M."/>
            <person name="Pandolfi V."/>
            <person name="Bustamante F.O."/>
            <person name="Brasileiro-Vidal A.C."/>
            <person name="Benko-Iseppon A.M."/>
        </authorList>
    </citation>
    <scope>NUCLEOTIDE SEQUENCE [LARGE SCALE GENOMIC DNA]</scope>
    <source>
        <tissue evidence="5">Leaves</tissue>
    </source>
</reference>
<protein>
    <recommendedName>
        <fullName evidence="4">Bulb-type lectin domain-containing protein</fullName>
    </recommendedName>
</protein>
<dbReference type="SMART" id="SM00108">
    <property type="entry name" value="B_lectin"/>
    <property type="match status" value="1"/>
</dbReference>